<dbReference type="InterPro" id="IPR027417">
    <property type="entry name" value="P-loop_NTPase"/>
</dbReference>
<keyword evidence="7" id="KW-0067">ATP-binding</keyword>
<evidence type="ECO:0000256" key="1">
    <source>
        <dbReference type="ARBA" id="ARBA00006847"/>
    </source>
</evidence>
<keyword evidence="4" id="KW-0547">Nucleotide-binding</keyword>
<comment type="similarity">
    <text evidence="2">In the central section; belongs to the CRISPR-associated helicase Cas3 family.</text>
</comment>
<dbReference type="SMART" id="SM00487">
    <property type="entry name" value="DEXDc"/>
    <property type="match status" value="1"/>
</dbReference>
<dbReference type="SUPFAM" id="SSF52540">
    <property type="entry name" value="P-loop containing nucleoside triphosphate hydrolases"/>
    <property type="match status" value="1"/>
</dbReference>
<evidence type="ECO:0000256" key="2">
    <source>
        <dbReference type="ARBA" id="ARBA00009046"/>
    </source>
</evidence>
<proteinExistence type="inferred from homology"/>
<dbReference type="Pfam" id="PF00270">
    <property type="entry name" value="DEAD"/>
    <property type="match status" value="1"/>
</dbReference>
<gene>
    <name evidence="10" type="ORF">MNBD_GAMMA06-749</name>
</gene>
<dbReference type="GO" id="GO:0004386">
    <property type="term" value="F:helicase activity"/>
    <property type="evidence" value="ECO:0007669"/>
    <property type="project" value="UniProtKB-KW"/>
</dbReference>
<dbReference type="EMBL" id="UOFD01000046">
    <property type="protein sequence ID" value="VAW52342.1"/>
    <property type="molecule type" value="Genomic_DNA"/>
</dbReference>
<sequence length="987" mass="111753">MMVTFVSQCEKKALNRTRRVLDSFANRIGDNTWQTVITNEGLNAVKKLLRKTASKSTAVSCFWIRSRSRSELVWVVGNRGKFNSEGVVPVNRTEKEVPMDISSDKPIKGCAYANTKLQRLEQHLFAVGFVARQLYLRFYPEKTKQANAVFIAGCLHDIGKIDPSFQDWVIKDKSKSYIPEDGQHIDGLKKFSFEKHPRHNEISVLLYKLLDNVSLKALGQCKKIVRHAIYWHHAKPFRPKGGFETLDDIYKKINSVSKGDAWSLVVLKSVEILNKVCDIDKTYAGSSESFLSGCYIKEPDIDVVDYLESNLPKYKTYESKEQLSDYSGDVSVNATNNEIRACLITADRWVSSMSAHELASAVKHKTLTDFIKEKLESNQIITESNLVSHIAECIKSFPDSEQTQKQENVAKQLAENIKDVGVLAGAAGCGKTKIALEWAQLRNAQQIIWICPRVQICQGLFIELRNSDQPYLPNTTVELYTGEFKCTNTYENITPEKDYFTGDMVITTIDQMLSSVISHTKADRLLNYLSAHVVFDEFHEYINMPGFNLLFAELIESKKEIKNGGDALLVSATPHYSYLDNILKLDKNYDVVEMPAFNKSRYQFDFLTYDENQYDNNNPLYKPQKTTTFVISNTATTAQKSFIKNQQDENAILLHSKYKKSDKQQLFNSVFETFKRDGDGRFDILRSGPIVQASLNISCEYMISEITHAENCLQRLGRLDRFGLNNTGVNKYTIVVPDTLHQGKGAGALARFLSRNNALSSTKAWYEFLRDSTDDGTKVLTLVDVYHIYKLFYENTSAIKLIESDLLAAMKKSAGLISAKIAEPQTIVKPKKDNKQRAKISKNSLRGDSRFVQMAVCDVSVPNNPVIRDEYAYQIPSSETDSVDNLTDSLDHLRNTGLLDYVAQKHGRMEEAHPVSKIPANKMPIRKTLLESYAKDAEYPIYLSYAPIDLDQKLGENIAHNEAIYYAVCDKQPVGAISIKQLNNQED</sequence>
<dbReference type="InterPro" id="IPR048823">
    <property type="entry name" value="Cas3_I-F_Cas2"/>
</dbReference>
<name>A0A3B0WLX1_9ZZZZ</name>
<comment type="similarity">
    <text evidence="1">In the N-terminal section; belongs to the CRISPR-associated nuclease Cas3-HD family.</text>
</comment>
<evidence type="ECO:0000256" key="8">
    <source>
        <dbReference type="ARBA" id="ARBA00023118"/>
    </source>
</evidence>
<keyword evidence="5" id="KW-0378">Hydrolase</keyword>
<evidence type="ECO:0000256" key="4">
    <source>
        <dbReference type="ARBA" id="ARBA00022741"/>
    </source>
</evidence>
<dbReference type="AlphaFoldDB" id="A0A3B0WLX1"/>
<dbReference type="GO" id="GO:0016787">
    <property type="term" value="F:hydrolase activity"/>
    <property type="evidence" value="ECO:0007669"/>
    <property type="project" value="UniProtKB-KW"/>
</dbReference>
<evidence type="ECO:0000256" key="3">
    <source>
        <dbReference type="ARBA" id="ARBA00022723"/>
    </source>
</evidence>
<evidence type="ECO:0000256" key="6">
    <source>
        <dbReference type="ARBA" id="ARBA00022806"/>
    </source>
</evidence>
<dbReference type="Pfam" id="PF18019">
    <property type="entry name" value="Cas3_HD"/>
    <property type="match status" value="1"/>
</dbReference>
<keyword evidence="8" id="KW-0051">Antiviral defense</keyword>
<evidence type="ECO:0000256" key="7">
    <source>
        <dbReference type="ARBA" id="ARBA00022840"/>
    </source>
</evidence>
<dbReference type="InterPro" id="IPR006483">
    <property type="entry name" value="CRISPR-assoc_Cas3_HD"/>
</dbReference>
<evidence type="ECO:0000256" key="5">
    <source>
        <dbReference type="ARBA" id="ARBA00022801"/>
    </source>
</evidence>
<dbReference type="InterPro" id="IPR011545">
    <property type="entry name" value="DEAD/DEAH_box_helicase_dom"/>
</dbReference>
<dbReference type="PROSITE" id="PS51643">
    <property type="entry name" value="HD_CAS3"/>
    <property type="match status" value="1"/>
</dbReference>
<evidence type="ECO:0000313" key="10">
    <source>
        <dbReference type="EMBL" id="VAW52342.1"/>
    </source>
</evidence>
<dbReference type="InterPro" id="IPR038257">
    <property type="entry name" value="CRISPR-assoc_Cas3_HD_sf"/>
</dbReference>
<feature type="domain" description="HD Cas3-type" evidence="9">
    <location>
        <begin position="113"/>
        <end position="282"/>
    </location>
</feature>
<evidence type="ECO:0000259" key="9">
    <source>
        <dbReference type="PROSITE" id="PS51643"/>
    </source>
</evidence>
<dbReference type="Gene3D" id="3.40.50.300">
    <property type="entry name" value="P-loop containing nucleotide triphosphate hydrolases"/>
    <property type="match status" value="1"/>
</dbReference>
<dbReference type="GO" id="GO:0051607">
    <property type="term" value="P:defense response to virus"/>
    <property type="evidence" value="ECO:0007669"/>
    <property type="project" value="UniProtKB-KW"/>
</dbReference>
<dbReference type="Pfam" id="PF22590">
    <property type="entry name" value="Cas3-like_C_2"/>
    <property type="match status" value="1"/>
</dbReference>
<reference evidence="10" key="1">
    <citation type="submission" date="2018-06" db="EMBL/GenBank/DDBJ databases">
        <authorList>
            <person name="Zhirakovskaya E."/>
        </authorList>
    </citation>
    <scope>NUCLEOTIDE SEQUENCE</scope>
</reference>
<dbReference type="GO" id="GO:0046872">
    <property type="term" value="F:metal ion binding"/>
    <property type="evidence" value="ECO:0007669"/>
    <property type="project" value="UniProtKB-KW"/>
</dbReference>
<accession>A0A3B0WLX1</accession>
<dbReference type="NCBIfam" id="TIGR01596">
    <property type="entry name" value="cas3_HD"/>
    <property type="match status" value="1"/>
</dbReference>
<dbReference type="Gene3D" id="1.10.3210.30">
    <property type="match status" value="1"/>
</dbReference>
<dbReference type="InterPro" id="IPR054712">
    <property type="entry name" value="Cas3-like_dom"/>
</dbReference>
<dbReference type="Pfam" id="PF21384">
    <property type="entry name" value="Cas3_I-F_Cas2"/>
    <property type="match status" value="1"/>
</dbReference>
<protein>
    <submittedName>
        <fullName evidence="10">CRISPR-associated helicase Cas3</fullName>
    </submittedName>
</protein>
<dbReference type="InterPro" id="IPR014001">
    <property type="entry name" value="Helicase_ATP-bd"/>
</dbReference>
<dbReference type="CDD" id="cd09641">
    <property type="entry name" value="Cas3''_I"/>
    <property type="match status" value="1"/>
</dbReference>
<keyword evidence="6" id="KW-0347">Helicase</keyword>
<organism evidence="10">
    <name type="scientific">hydrothermal vent metagenome</name>
    <dbReference type="NCBI Taxonomy" id="652676"/>
    <lineage>
        <taxon>unclassified sequences</taxon>
        <taxon>metagenomes</taxon>
        <taxon>ecological metagenomes</taxon>
    </lineage>
</organism>
<dbReference type="GO" id="GO:0005524">
    <property type="term" value="F:ATP binding"/>
    <property type="evidence" value="ECO:0007669"/>
    <property type="project" value="UniProtKB-KW"/>
</dbReference>
<keyword evidence="3" id="KW-0479">Metal-binding</keyword>
<dbReference type="GO" id="GO:0003676">
    <property type="term" value="F:nucleic acid binding"/>
    <property type="evidence" value="ECO:0007669"/>
    <property type="project" value="InterPro"/>
</dbReference>